<proteinExistence type="predicted"/>
<keyword evidence="5" id="KW-1185">Reference proteome</keyword>
<evidence type="ECO:0000313" key="5">
    <source>
        <dbReference type="Proteomes" id="UP000605733"/>
    </source>
</evidence>
<evidence type="ECO:0000259" key="3">
    <source>
        <dbReference type="PROSITE" id="PS50076"/>
    </source>
</evidence>
<dbReference type="PANTHER" id="PTHR43096">
    <property type="entry name" value="DNAJ HOMOLOG 1, MITOCHONDRIAL-RELATED"/>
    <property type="match status" value="1"/>
</dbReference>
<dbReference type="EMBL" id="BMIX01000001">
    <property type="protein sequence ID" value="GGG23153.1"/>
    <property type="molecule type" value="Genomic_DNA"/>
</dbReference>
<dbReference type="InterPro" id="IPR018253">
    <property type="entry name" value="DnaJ_domain_CS"/>
</dbReference>
<name>A0ABQ1WC78_9FLAO</name>
<organism evidence="4 5">
    <name type="scientific">Christiangramia forsetii</name>
    <dbReference type="NCBI Taxonomy" id="411153"/>
    <lineage>
        <taxon>Bacteria</taxon>
        <taxon>Pseudomonadati</taxon>
        <taxon>Bacteroidota</taxon>
        <taxon>Flavobacteriia</taxon>
        <taxon>Flavobacteriales</taxon>
        <taxon>Flavobacteriaceae</taxon>
        <taxon>Christiangramia</taxon>
    </lineage>
</organism>
<gene>
    <name evidence="4" type="ORF">GCM10011532_02830</name>
</gene>
<feature type="domain" description="J" evidence="3">
    <location>
        <begin position="3"/>
        <end position="67"/>
    </location>
</feature>
<evidence type="ECO:0000313" key="4">
    <source>
        <dbReference type="EMBL" id="GGG23153.1"/>
    </source>
</evidence>
<keyword evidence="1" id="KW-0143">Chaperone</keyword>
<feature type="compositionally biased region" description="Polar residues" evidence="2">
    <location>
        <begin position="169"/>
        <end position="182"/>
    </location>
</feature>
<protein>
    <recommendedName>
        <fullName evidence="3">J domain-containing protein</fullName>
    </recommendedName>
</protein>
<sequence length="726" mass="83967">MADYYKILGVSKRASKKEIERAFYKIKSKFSSEDVEDPYYKNFYRRILEAYNVLSNDKLKAQYDQKFDFSKEKTSNEKKKEDKTPSEPIINYFKSNRESLSEGKKLILTWDTSFADKITLNPGGKVNSTGSKVIFYDDLVEGRTQISLRVLNSSSGKETAKTMEIAKEVNNTQEVYSQTSNPEPAREEKSSVQVDEHISPQTEPSKSDLKKYGVPGGIGILILAIVLFVLGKSGFWETSSKENLNQYFKETGSEKLAEQSDVIKEEETELFPEITKNLNGDKIKYYDPNIVLDELINEIKNNAISESTGFEADYRQFFNSTNNPFEWRKNYNDIGGKKVSTGQIDIGIKQRPYSTQKDPIIERISLTKTGDANSNLLKQISFEIGDSGPPFWEPESKWEAFDELLKNDAEELILVDELNQKNKIFTLHKIPSGYSSGYLNMGDVIIPVSINKIISEDDPTSIEVNFYSSMNGFITNKENITRREKELNILNLMELEGYRDFKLVSQFYSDQVVKYWDNTNLDYLDLESLYQTAWANTDYSMNDVQDIKMYDESNFELITNFEYLNKDGDTISQLSSTHFTFDKDGLIEEEYGVDSDYTYQSVRDSDFDYISDEEKISRLLKAEDDRNFNKVASYYSSDMKRYWHLNEPTFRLISKTYLDSWSMTSYSRNTILDIEKSGFMTYDVRVSFTFYNKEDNQQEAKESATRYIFNDKGLIKEVYGINNNQG</sequence>
<dbReference type="PROSITE" id="PS50076">
    <property type="entry name" value="DNAJ_2"/>
    <property type="match status" value="1"/>
</dbReference>
<dbReference type="RefSeq" id="WP_011710463.1">
    <property type="nucleotide sequence ID" value="NZ_BMIX01000001.1"/>
</dbReference>
<dbReference type="Proteomes" id="UP000605733">
    <property type="component" value="Unassembled WGS sequence"/>
</dbReference>
<dbReference type="Gene3D" id="1.10.287.110">
    <property type="entry name" value="DnaJ domain"/>
    <property type="match status" value="1"/>
</dbReference>
<feature type="compositionally biased region" description="Basic and acidic residues" evidence="2">
    <location>
        <begin position="184"/>
        <end position="198"/>
    </location>
</feature>
<dbReference type="SUPFAM" id="SSF46565">
    <property type="entry name" value="Chaperone J-domain"/>
    <property type="match status" value="1"/>
</dbReference>
<dbReference type="InterPro" id="IPR001623">
    <property type="entry name" value="DnaJ_domain"/>
</dbReference>
<reference evidence="5" key="1">
    <citation type="journal article" date="2019" name="Int. J. Syst. Evol. Microbiol.">
        <title>The Global Catalogue of Microorganisms (GCM) 10K type strain sequencing project: providing services to taxonomists for standard genome sequencing and annotation.</title>
        <authorList>
            <consortium name="The Broad Institute Genomics Platform"/>
            <consortium name="The Broad Institute Genome Sequencing Center for Infectious Disease"/>
            <person name="Wu L."/>
            <person name="Ma J."/>
        </authorList>
    </citation>
    <scope>NUCLEOTIDE SEQUENCE [LARGE SCALE GENOMIC DNA]</scope>
    <source>
        <strain evidence="5">CGMCC 1.15422</strain>
    </source>
</reference>
<dbReference type="PRINTS" id="PR00625">
    <property type="entry name" value="JDOMAIN"/>
</dbReference>
<accession>A0ABQ1WC78</accession>
<dbReference type="CDD" id="cd06257">
    <property type="entry name" value="DnaJ"/>
    <property type="match status" value="1"/>
</dbReference>
<dbReference type="PANTHER" id="PTHR43096:SF52">
    <property type="entry name" value="DNAJ HOMOLOG 1, MITOCHONDRIAL-RELATED"/>
    <property type="match status" value="1"/>
</dbReference>
<evidence type="ECO:0000256" key="1">
    <source>
        <dbReference type="ARBA" id="ARBA00023186"/>
    </source>
</evidence>
<feature type="region of interest" description="Disordered" evidence="2">
    <location>
        <begin position="169"/>
        <end position="209"/>
    </location>
</feature>
<comment type="caution">
    <text evidence="4">The sequence shown here is derived from an EMBL/GenBank/DDBJ whole genome shotgun (WGS) entry which is preliminary data.</text>
</comment>
<dbReference type="Pfam" id="PF00226">
    <property type="entry name" value="DnaJ"/>
    <property type="match status" value="1"/>
</dbReference>
<dbReference type="PROSITE" id="PS00636">
    <property type="entry name" value="DNAJ_1"/>
    <property type="match status" value="1"/>
</dbReference>
<dbReference type="InterPro" id="IPR036869">
    <property type="entry name" value="J_dom_sf"/>
</dbReference>
<evidence type="ECO:0000256" key="2">
    <source>
        <dbReference type="SAM" id="MobiDB-lite"/>
    </source>
</evidence>
<dbReference type="SMART" id="SM00271">
    <property type="entry name" value="DnaJ"/>
    <property type="match status" value="1"/>
</dbReference>